<accession>A0AAV8X9T2</accession>
<gene>
    <name evidence="2" type="ORF">NQ318_000832</name>
</gene>
<comment type="caution">
    <text evidence="2">The sequence shown here is derived from an EMBL/GenBank/DDBJ whole genome shotgun (WGS) entry which is preliminary data.</text>
</comment>
<feature type="coiled-coil region" evidence="1">
    <location>
        <begin position="246"/>
        <end position="314"/>
    </location>
</feature>
<protein>
    <submittedName>
        <fullName evidence="2">Uncharacterized protein</fullName>
    </submittedName>
</protein>
<keyword evidence="1" id="KW-0175">Coiled coil</keyword>
<evidence type="ECO:0000313" key="2">
    <source>
        <dbReference type="EMBL" id="KAJ8935171.1"/>
    </source>
</evidence>
<evidence type="ECO:0000256" key="1">
    <source>
        <dbReference type="SAM" id="Coils"/>
    </source>
</evidence>
<dbReference type="AlphaFoldDB" id="A0AAV8X9T2"/>
<feature type="coiled-coil region" evidence="1">
    <location>
        <begin position="520"/>
        <end position="617"/>
    </location>
</feature>
<name>A0AAV8X9T2_9CUCU</name>
<keyword evidence="3" id="KW-1185">Reference proteome</keyword>
<evidence type="ECO:0000313" key="3">
    <source>
        <dbReference type="Proteomes" id="UP001162162"/>
    </source>
</evidence>
<dbReference type="EMBL" id="JAPWTK010000927">
    <property type="protein sequence ID" value="KAJ8935171.1"/>
    <property type="molecule type" value="Genomic_DNA"/>
</dbReference>
<feature type="coiled-coil region" evidence="1">
    <location>
        <begin position="109"/>
        <end position="150"/>
    </location>
</feature>
<proteinExistence type="predicted"/>
<reference evidence="2" key="1">
    <citation type="journal article" date="2023" name="Insect Mol. Biol.">
        <title>Genome sequencing provides insights into the evolution of gene families encoding plant cell wall-degrading enzymes in longhorned beetles.</title>
        <authorList>
            <person name="Shin N.R."/>
            <person name="Okamura Y."/>
            <person name="Kirsch R."/>
            <person name="Pauchet Y."/>
        </authorList>
    </citation>
    <scope>NUCLEOTIDE SEQUENCE</scope>
    <source>
        <strain evidence="2">AMC_N1</strain>
    </source>
</reference>
<sequence>MGRKRRFEGDKLFEMGRKVFKQQQEGLQNHLTHPRPAYNPSGWQIFRVRVGISFLALNLPSAVCSANFKSLQIAEHIVITDEIVSELKDEIEKVKGQLHHITHHKPDVARNSDKALTQLKSENQRLKKELEQKKRQHMESVREVERAKDIMGDYEQKVGLLHQQALKSSKIMKQSKEKFCRCLKEKEDLIVELQKHTKDLQHCIKEEEFKNRELNKMYQHLQGMCEQNNKKCGMLSENNQKFCECIELLESQLQSSLHESEKYKEEQLANFKCTMCQKLETRVKKQKDKYENRLKEQEKNETILKSQITELTSKLEEMNPNKLQELKNRLVEYDKCVESIIYSFRCKQLEEECQRQCETILRNESRYEKERGDLSQLVDELTTVVKQNKVTLLQLSNINREQEALLETQSVILSDKEQRIKWAESTIEMMKTKSTQLEQEIEDLRMTLSGPCNKEACCCLSRQLEETKTALSIERDNQLMKEKIIEDQSQTICCLQLQIKEKISELGKAREETAIAQVEINKINNDLLKTHSELENELNEKEHLLKKLKKLDCQKIQLTNEMKELEKLLQCYHQSHQCDEKQQNALANLQKQIEQQRHEWEAQKENLYAEKEKAVAAAKFATQKLLDTVADFQSQVNTQRKVQNMLTKMLHEKEEELNKIKSKMISINSITSGAETDITMNEIYKRSTGFDMSNPATSSSFYSFCSNCSRYTMKSGQNNEKPDLKQLFNLLTRTEDEPIKGSK</sequence>
<dbReference type="Proteomes" id="UP001162162">
    <property type="component" value="Unassembled WGS sequence"/>
</dbReference>
<organism evidence="2 3">
    <name type="scientific">Aromia moschata</name>
    <dbReference type="NCBI Taxonomy" id="1265417"/>
    <lineage>
        <taxon>Eukaryota</taxon>
        <taxon>Metazoa</taxon>
        <taxon>Ecdysozoa</taxon>
        <taxon>Arthropoda</taxon>
        <taxon>Hexapoda</taxon>
        <taxon>Insecta</taxon>
        <taxon>Pterygota</taxon>
        <taxon>Neoptera</taxon>
        <taxon>Endopterygota</taxon>
        <taxon>Coleoptera</taxon>
        <taxon>Polyphaga</taxon>
        <taxon>Cucujiformia</taxon>
        <taxon>Chrysomeloidea</taxon>
        <taxon>Cerambycidae</taxon>
        <taxon>Cerambycinae</taxon>
        <taxon>Callichromatini</taxon>
        <taxon>Aromia</taxon>
    </lineage>
</organism>